<dbReference type="Proteomes" id="UP000257109">
    <property type="component" value="Unassembled WGS sequence"/>
</dbReference>
<proteinExistence type="predicted"/>
<dbReference type="EMBL" id="QJKJ01001666">
    <property type="protein sequence ID" value="RDY06556.1"/>
    <property type="molecule type" value="Genomic_DNA"/>
</dbReference>
<gene>
    <name evidence="1" type="ORF">CR513_09433</name>
</gene>
<evidence type="ECO:0000313" key="1">
    <source>
        <dbReference type="EMBL" id="RDY06556.1"/>
    </source>
</evidence>
<evidence type="ECO:0000313" key="2">
    <source>
        <dbReference type="Proteomes" id="UP000257109"/>
    </source>
</evidence>
<organism evidence="1 2">
    <name type="scientific">Mucuna pruriens</name>
    <name type="common">Velvet bean</name>
    <name type="synonym">Dolichos pruriens</name>
    <dbReference type="NCBI Taxonomy" id="157652"/>
    <lineage>
        <taxon>Eukaryota</taxon>
        <taxon>Viridiplantae</taxon>
        <taxon>Streptophyta</taxon>
        <taxon>Embryophyta</taxon>
        <taxon>Tracheophyta</taxon>
        <taxon>Spermatophyta</taxon>
        <taxon>Magnoliopsida</taxon>
        <taxon>eudicotyledons</taxon>
        <taxon>Gunneridae</taxon>
        <taxon>Pentapetalae</taxon>
        <taxon>rosids</taxon>
        <taxon>fabids</taxon>
        <taxon>Fabales</taxon>
        <taxon>Fabaceae</taxon>
        <taxon>Papilionoideae</taxon>
        <taxon>50 kb inversion clade</taxon>
        <taxon>NPAAA clade</taxon>
        <taxon>indigoferoid/millettioid clade</taxon>
        <taxon>Phaseoleae</taxon>
        <taxon>Mucuna</taxon>
    </lineage>
</organism>
<feature type="non-terminal residue" evidence="1">
    <location>
        <position position="1"/>
    </location>
</feature>
<sequence>MPTCKEEELGCSDRPRAASDHHYSSHLSIQGRRVSQYLLFVKKMHFLVFATQKAKSMSDEECDFEYQQVCGFIRLFVDDNI</sequence>
<protein>
    <submittedName>
        <fullName evidence="1">Uncharacterized protein</fullName>
    </submittedName>
</protein>
<keyword evidence="2" id="KW-1185">Reference proteome</keyword>
<dbReference type="AlphaFoldDB" id="A0A371HUU8"/>
<reference evidence="1" key="1">
    <citation type="submission" date="2018-05" db="EMBL/GenBank/DDBJ databases">
        <title>Draft genome of Mucuna pruriens seed.</title>
        <authorList>
            <person name="Nnadi N.E."/>
            <person name="Vos R."/>
            <person name="Hasami M.H."/>
            <person name="Devisetty U.K."/>
            <person name="Aguiy J.C."/>
        </authorList>
    </citation>
    <scope>NUCLEOTIDE SEQUENCE [LARGE SCALE GENOMIC DNA]</scope>
    <source>
        <strain evidence="1">JCA_2017</strain>
    </source>
</reference>
<accession>A0A371HUU8</accession>
<name>A0A371HUU8_MUCPR</name>
<comment type="caution">
    <text evidence="1">The sequence shown here is derived from an EMBL/GenBank/DDBJ whole genome shotgun (WGS) entry which is preliminary data.</text>
</comment>
<dbReference type="OrthoDB" id="6770341at2759"/>